<keyword evidence="9 12" id="KW-0333">Golgi apparatus</keyword>
<comment type="similarity">
    <text evidence="3 12">Belongs to the glycosyltransferase 10 family.</text>
</comment>
<protein>
    <recommendedName>
        <fullName evidence="12">Fucosyltransferase</fullName>
        <ecNumber evidence="12">2.4.1.-</ecNumber>
    </recommendedName>
</protein>
<evidence type="ECO:0000313" key="16">
    <source>
        <dbReference type="Proteomes" id="UP000789390"/>
    </source>
</evidence>
<evidence type="ECO:0000256" key="10">
    <source>
        <dbReference type="ARBA" id="ARBA00023136"/>
    </source>
</evidence>
<evidence type="ECO:0000256" key="11">
    <source>
        <dbReference type="ARBA" id="ARBA00023180"/>
    </source>
</evidence>
<dbReference type="Proteomes" id="UP000789390">
    <property type="component" value="Unassembled WGS sequence"/>
</dbReference>
<comment type="pathway">
    <text evidence="2">Protein modification; protein glycosylation.</text>
</comment>
<evidence type="ECO:0000256" key="2">
    <source>
        <dbReference type="ARBA" id="ARBA00004922"/>
    </source>
</evidence>
<dbReference type="Gene3D" id="3.40.50.11660">
    <property type="entry name" value="Glycosyl transferase family 10, C-terminal domain"/>
    <property type="match status" value="1"/>
</dbReference>
<dbReference type="UniPathway" id="UPA00378"/>
<dbReference type="EMBL" id="CAKKLH010000310">
    <property type="protein sequence ID" value="CAH0111095.1"/>
    <property type="molecule type" value="Genomic_DNA"/>
</dbReference>
<evidence type="ECO:0000256" key="4">
    <source>
        <dbReference type="ARBA" id="ARBA00022676"/>
    </source>
</evidence>
<comment type="subcellular location">
    <subcellularLocation>
        <location evidence="1 12">Golgi apparatus</location>
        <location evidence="1 12">Golgi stack membrane</location>
        <topology evidence="1 12">Single-pass type II membrane protein</topology>
    </subcellularLocation>
</comment>
<comment type="caution">
    <text evidence="15">The sequence shown here is derived from an EMBL/GenBank/DDBJ whole genome shotgun (WGS) entry which is preliminary data.</text>
</comment>
<evidence type="ECO:0000256" key="1">
    <source>
        <dbReference type="ARBA" id="ARBA00004447"/>
    </source>
</evidence>
<dbReference type="PANTHER" id="PTHR48438">
    <property type="entry name" value="ALPHA-(1,3)-FUCOSYLTRANSFERASE C-RELATED"/>
    <property type="match status" value="1"/>
</dbReference>
<keyword evidence="16" id="KW-1185">Reference proteome</keyword>
<dbReference type="SUPFAM" id="SSF53756">
    <property type="entry name" value="UDP-Glycosyltransferase/glycogen phosphorylase"/>
    <property type="match status" value="1"/>
</dbReference>
<dbReference type="OrthoDB" id="427096at2759"/>
<dbReference type="AlphaFoldDB" id="A0A8J2RY16"/>
<evidence type="ECO:0000256" key="8">
    <source>
        <dbReference type="ARBA" id="ARBA00022989"/>
    </source>
</evidence>
<evidence type="ECO:0000256" key="9">
    <source>
        <dbReference type="ARBA" id="ARBA00023034"/>
    </source>
</evidence>
<keyword evidence="5 12" id="KW-0808">Transferase</keyword>
<dbReference type="PANTHER" id="PTHR48438:SF1">
    <property type="entry name" value="ALPHA-(1,3)-FUCOSYLTRANSFERASE C-RELATED"/>
    <property type="match status" value="1"/>
</dbReference>
<feature type="transmembrane region" description="Helical" evidence="12">
    <location>
        <begin position="36"/>
        <end position="55"/>
    </location>
</feature>
<dbReference type="InterPro" id="IPR001503">
    <property type="entry name" value="Glyco_trans_10"/>
</dbReference>
<proteinExistence type="inferred from homology"/>
<dbReference type="Pfam" id="PF00852">
    <property type="entry name" value="Glyco_transf_10"/>
    <property type="match status" value="1"/>
</dbReference>
<organism evidence="15 16">
    <name type="scientific">Daphnia galeata</name>
    <dbReference type="NCBI Taxonomy" id="27404"/>
    <lineage>
        <taxon>Eukaryota</taxon>
        <taxon>Metazoa</taxon>
        <taxon>Ecdysozoa</taxon>
        <taxon>Arthropoda</taxon>
        <taxon>Crustacea</taxon>
        <taxon>Branchiopoda</taxon>
        <taxon>Diplostraca</taxon>
        <taxon>Cladocera</taxon>
        <taxon>Anomopoda</taxon>
        <taxon>Daphniidae</taxon>
        <taxon>Daphnia</taxon>
    </lineage>
</organism>
<sequence length="447" mass="51518">MRSRIGLVDPSSCFSSQTLESLIASLANRIGRPRNLVFLFLVICVGYLLVISSTSKTQQFIDNNNLLGLPETDSLLLPENQDVDSITVASEPKRILYWTGYYDRADMIFGMGQEPFIKAGCKVTNCWATGDRTLLEQSDAVIFHAGQFNLSDLPSKRLQHQRYIFYLFETLPLSRNYAVYFSEAADHYFNWTMTHRRDSDVYCAEPYGKIRRKASSPLMEQLPPTLPAGERPVAPAKLMEYVQNHPRLAKKDKLLAWFCSNQKTHGRREDYIRELGKYMPVDIYGKCGNLTCLPKNSDRCNNLLDEYKFYMSAENSLCADYVSEKFYRALKTDIIPVVYGGADYAAYAPPHSYIHVADFPSPKELAEYLMLLDKNQALYLKYFEWKKDYDVLRGPLDGWCDLCEKLNDPQEPPKVYQSMAKWWYDDVPCYPGDSFIKTILNHNNMQE</sequence>
<keyword evidence="11" id="KW-0325">Glycoprotein</keyword>
<keyword evidence="10 12" id="KW-0472">Membrane</keyword>
<keyword evidence="4 12" id="KW-0328">Glycosyltransferase</keyword>
<keyword evidence="8 12" id="KW-1133">Transmembrane helix</keyword>
<name>A0A8J2RY16_9CRUS</name>
<accession>A0A8J2RY16</accession>
<reference evidence="15" key="1">
    <citation type="submission" date="2021-11" db="EMBL/GenBank/DDBJ databases">
        <authorList>
            <person name="Schell T."/>
        </authorList>
    </citation>
    <scope>NUCLEOTIDE SEQUENCE</scope>
    <source>
        <strain evidence="15">M5</strain>
    </source>
</reference>
<evidence type="ECO:0000256" key="12">
    <source>
        <dbReference type="RuleBase" id="RU003832"/>
    </source>
</evidence>
<dbReference type="GO" id="GO:0032580">
    <property type="term" value="C:Golgi cisterna membrane"/>
    <property type="evidence" value="ECO:0007669"/>
    <property type="project" value="UniProtKB-SubCell"/>
</dbReference>
<evidence type="ECO:0000259" key="13">
    <source>
        <dbReference type="Pfam" id="PF00852"/>
    </source>
</evidence>
<evidence type="ECO:0000313" key="15">
    <source>
        <dbReference type="EMBL" id="CAH0111095.1"/>
    </source>
</evidence>
<dbReference type="FunFam" id="3.40.50.11660:FF:000012">
    <property type="entry name" value="Uncharacterized protein"/>
    <property type="match status" value="1"/>
</dbReference>
<evidence type="ECO:0000256" key="5">
    <source>
        <dbReference type="ARBA" id="ARBA00022679"/>
    </source>
</evidence>
<dbReference type="Pfam" id="PF17039">
    <property type="entry name" value="Glyco_tran_10_N"/>
    <property type="match status" value="1"/>
</dbReference>
<evidence type="ECO:0000256" key="6">
    <source>
        <dbReference type="ARBA" id="ARBA00022692"/>
    </source>
</evidence>
<evidence type="ECO:0000256" key="3">
    <source>
        <dbReference type="ARBA" id="ARBA00008919"/>
    </source>
</evidence>
<dbReference type="InterPro" id="IPR055270">
    <property type="entry name" value="Glyco_tran_10_C"/>
</dbReference>
<feature type="domain" description="Fucosyltransferase C-terminal" evidence="13">
    <location>
        <begin position="249"/>
        <end position="422"/>
    </location>
</feature>
<keyword evidence="7" id="KW-0735">Signal-anchor</keyword>
<dbReference type="InterPro" id="IPR031481">
    <property type="entry name" value="Glyco_tran_10_N"/>
</dbReference>
<dbReference type="EC" id="2.4.1.-" evidence="12"/>
<keyword evidence="6 12" id="KW-0812">Transmembrane</keyword>
<feature type="domain" description="Fucosyltransferase N-terminal" evidence="14">
    <location>
        <begin position="91"/>
        <end position="203"/>
    </location>
</feature>
<dbReference type="InterPro" id="IPR038577">
    <property type="entry name" value="GT10-like_C_sf"/>
</dbReference>
<gene>
    <name evidence="15" type="ORF">DGAL_LOCUS14705</name>
</gene>
<evidence type="ECO:0000256" key="7">
    <source>
        <dbReference type="ARBA" id="ARBA00022968"/>
    </source>
</evidence>
<dbReference type="GO" id="GO:0008417">
    <property type="term" value="F:fucosyltransferase activity"/>
    <property type="evidence" value="ECO:0007669"/>
    <property type="project" value="InterPro"/>
</dbReference>
<evidence type="ECO:0000259" key="14">
    <source>
        <dbReference type="Pfam" id="PF17039"/>
    </source>
</evidence>